<sequence length="92" mass="10177">MINRAILVSLTPLQTVVDALIVRVISCESRQAESSELAALKAEMAYDKDAPETTRDVHGDDTTHAESDAETDEELISMDIEETHESRDEGIF</sequence>
<proteinExistence type="predicted"/>
<evidence type="ECO:0000313" key="3">
    <source>
        <dbReference type="Proteomes" id="UP000824120"/>
    </source>
</evidence>
<dbReference type="EMBL" id="JACXVP010000007">
    <property type="protein sequence ID" value="KAG5595174.1"/>
    <property type="molecule type" value="Genomic_DNA"/>
</dbReference>
<gene>
    <name evidence="2" type="ORF">H5410_036406</name>
</gene>
<feature type="region of interest" description="Disordered" evidence="1">
    <location>
        <begin position="48"/>
        <end position="92"/>
    </location>
</feature>
<accession>A0A9J5Y823</accession>
<feature type="compositionally biased region" description="Basic and acidic residues" evidence="1">
    <location>
        <begin position="81"/>
        <end position="92"/>
    </location>
</feature>
<evidence type="ECO:0000313" key="2">
    <source>
        <dbReference type="EMBL" id="KAG5595174.1"/>
    </source>
</evidence>
<feature type="compositionally biased region" description="Acidic residues" evidence="1">
    <location>
        <begin position="68"/>
        <end position="80"/>
    </location>
</feature>
<protein>
    <recommendedName>
        <fullName evidence="4">Polyprotein protein</fullName>
    </recommendedName>
</protein>
<dbReference type="AlphaFoldDB" id="A0A9J5Y823"/>
<feature type="compositionally biased region" description="Basic and acidic residues" evidence="1">
    <location>
        <begin position="48"/>
        <end position="67"/>
    </location>
</feature>
<reference evidence="2 3" key="1">
    <citation type="submission" date="2020-09" db="EMBL/GenBank/DDBJ databases">
        <title>De no assembly of potato wild relative species, Solanum commersonii.</title>
        <authorList>
            <person name="Cho K."/>
        </authorList>
    </citation>
    <scope>NUCLEOTIDE SEQUENCE [LARGE SCALE GENOMIC DNA]</scope>
    <source>
        <strain evidence="2">LZ3.2</strain>
        <tissue evidence="2">Leaf</tissue>
    </source>
</reference>
<name>A0A9J5Y823_SOLCO</name>
<comment type="caution">
    <text evidence="2">The sequence shown here is derived from an EMBL/GenBank/DDBJ whole genome shotgun (WGS) entry which is preliminary data.</text>
</comment>
<keyword evidence="3" id="KW-1185">Reference proteome</keyword>
<evidence type="ECO:0008006" key="4">
    <source>
        <dbReference type="Google" id="ProtNLM"/>
    </source>
</evidence>
<evidence type="ECO:0000256" key="1">
    <source>
        <dbReference type="SAM" id="MobiDB-lite"/>
    </source>
</evidence>
<dbReference type="Proteomes" id="UP000824120">
    <property type="component" value="Chromosome 7"/>
</dbReference>
<organism evidence="2 3">
    <name type="scientific">Solanum commersonii</name>
    <name type="common">Commerson's wild potato</name>
    <name type="synonym">Commerson's nightshade</name>
    <dbReference type="NCBI Taxonomy" id="4109"/>
    <lineage>
        <taxon>Eukaryota</taxon>
        <taxon>Viridiplantae</taxon>
        <taxon>Streptophyta</taxon>
        <taxon>Embryophyta</taxon>
        <taxon>Tracheophyta</taxon>
        <taxon>Spermatophyta</taxon>
        <taxon>Magnoliopsida</taxon>
        <taxon>eudicotyledons</taxon>
        <taxon>Gunneridae</taxon>
        <taxon>Pentapetalae</taxon>
        <taxon>asterids</taxon>
        <taxon>lamiids</taxon>
        <taxon>Solanales</taxon>
        <taxon>Solanaceae</taxon>
        <taxon>Solanoideae</taxon>
        <taxon>Solaneae</taxon>
        <taxon>Solanum</taxon>
    </lineage>
</organism>